<dbReference type="GO" id="GO:0008781">
    <property type="term" value="F:N-acylneuraminate cytidylyltransferase activity"/>
    <property type="evidence" value="ECO:0007669"/>
    <property type="project" value="TreeGrafter"/>
</dbReference>
<accession>A0A1M5KYD6</accession>
<dbReference type="AlphaFoldDB" id="A0A1M5KYD6"/>
<protein>
    <submittedName>
        <fullName evidence="1">N-acylneuraminate cytidylyltransferase</fullName>
    </submittedName>
</protein>
<dbReference type="OrthoDB" id="9805604at2"/>
<dbReference type="InterPro" id="IPR029044">
    <property type="entry name" value="Nucleotide-diphossugar_trans"/>
</dbReference>
<reference evidence="1 2" key="1">
    <citation type="submission" date="2016-11" db="EMBL/GenBank/DDBJ databases">
        <authorList>
            <person name="Jaros S."/>
            <person name="Januszkiewicz K."/>
            <person name="Wedrychowicz H."/>
        </authorList>
    </citation>
    <scope>NUCLEOTIDE SEQUENCE [LARGE SCALE GENOMIC DNA]</scope>
    <source>
        <strain evidence="1 2">DSM 24574</strain>
    </source>
</reference>
<dbReference type="Proteomes" id="UP000184212">
    <property type="component" value="Unassembled WGS sequence"/>
</dbReference>
<dbReference type="Pfam" id="PF02348">
    <property type="entry name" value="CTP_transf_3"/>
    <property type="match status" value="1"/>
</dbReference>
<keyword evidence="2" id="KW-1185">Reference proteome</keyword>
<evidence type="ECO:0000313" key="1">
    <source>
        <dbReference type="EMBL" id="SHG57777.1"/>
    </source>
</evidence>
<dbReference type="InterPro" id="IPR050793">
    <property type="entry name" value="CMP-NeuNAc_synthase"/>
</dbReference>
<evidence type="ECO:0000313" key="2">
    <source>
        <dbReference type="Proteomes" id="UP000184212"/>
    </source>
</evidence>
<dbReference type="EMBL" id="FQWQ01000001">
    <property type="protein sequence ID" value="SHG57777.1"/>
    <property type="molecule type" value="Genomic_DNA"/>
</dbReference>
<gene>
    <name evidence="1" type="ORF">SAMN04488109_0911</name>
</gene>
<dbReference type="RefSeq" id="WP_073131472.1">
    <property type="nucleotide sequence ID" value="NZ_FQWQ01000001.1"/>
</dbReference>
<keyword evidence="1" id="KW-0548">Nucleotidyltransferase</keyword>
<keyword evidence="1" id="KW-0808">Transferase</keyword>
<dbReference type="Gene3D" id="3.90.550.10">
    <property type="entry name" value="Spore Coat Polysaccharide Biosynthesis Protein SpsA, Chain A"/>
    <property type="match status" value="1"/>
</dbReference>
<dbReference type="PANTHER" id="PTHR21485:SF6">
    <property type="entry name" value="N-ACYLNEURAMINATE CYTIDYLYLTRANSFERASE-RELATED"/>
    <property type="match status" value="1"/>
</dbReference>
<dbReference type="STRING" id="947013.SAMN04488109_0911"/>
<dbReference type="SUPFAM" id="SSF53448">
    <property type="entry name" value="Nucleotide-diphospho-sugar transferases"/>
    <property type="match status" value="1"/>
</dbReference>
<dbReference type="InterPro" id="IPR003329">
    <property type="entry name" value="Cytidylyl_trans"/>
</dbReference>
<organism evidence="1 2">
    <name type="scientific">Chryseolinea serpens</name>
    <dbReference type="NCBI Taxonomy" id="947013"/>
    <lineage>
        <taxon>Bacteria</taxon>
        <taxon>Pseudomonadati</taxon>
        <taxon>Bacteroidota</taxon>
        <taxon>Cytophagia</taxon>
        <taxon>Cytophagales</taxon>
        <taxon>Fulvivirgaceae</taxon>
        <taxon>Chryseolinea</taxon>
    </lineage>
</organism>
<name>A0A1M5KYD6_9BACT</name>
<dbReference type="PANTHER" id="PTHR21485">
    <property type="entry name" value="HAD SUPERFAMILY MEMBERS CMAS AND KDSC"/>
    <property type="match status" value="1"/>
</dbReference>
<proteinExistence type="predicted"/>
<sequence length="234" mass="26926">MNEILVVIPARGGSKGILRKNVRLLGGKPLIHYSIEIAKALFPEEHICVSTDDAEIKEVSEKMGIKVPFIRPEELATDTASTQDVILHALDFYANRYLRQYKGVLLLQPTSPFRRVEQVQQAIDLFRSELDMVASVKRTKSNPYFNLFEMNRKDGLIYKSKTGNFTRRQDSPTIYELNGSIYVMNVSALRKGPIGQFERIAPYEMGEEYSVDLDEEKDWQWAEWILKTKGDYIL</sequence>
<dbReference type="CDD" id="cd02513">
    <property type="entry name" value="CMP-NeuAc_Synthase"/>
    <property type="match status" value="1"/>
</dbReference>